<reference evidence="1 2" key="1">
    <citation type="submission" date="2019-01" db="EMBL/GenBank/DDBJ databases">
        <title>High-quality draft genome of. Pseudomonas songnenensis str. L103, a full-fledged denitrifier isolated from 100 meters deep aquifer in a heavily nitrogen fertilized agricultural area.</title>
        <authorList>
            <person name="Liu M."/>
            <person name="Liu B."/>
        </authorList>
    </citation>
    <scope>NUCLEOTIDE SEQUENCE [LARGE SCALE GENOMIC DNA]</scope>
    <source>
        <strain evidence="1 2">L103</strain>
    </source>
</reference>
<protein>
    <submittedName>
        <fullName evidence="1">Uncharacterized protein</fullName>
    </submittedName>
</protein>
<evidence type="ECO:0000313" key="1">
    <source>
        <dbReference type="EMBL" id="RYJ62198.1"/>
    </source>
</evidence>
<gene>
    <name evidence="1" type="ORF">EJA06_010625</name>
</gene>
<evidence type="ECO:0000313" key="2">
    <source>
        <dbReference type="Proteomes" id="UP000282800"/>
    </source>
</evidence>
<dbReference type="EMBL" id="RWYU02000004">
    <property type="protein sequence ID" value="RYJ62198.1"/>
    <property type="molecule type" value="Genomic_DNA"/>
</dbReference>
<sequence>MRQILSLLRRRKPRHFALLDEYGRCRMLLSSTHRPAGAAWIEVQEARLSWIGHELPAESLHAA</sequence>
<organism evidence="1 2">
    <name type="scientific">Pseudomonas songnenensis</name>
    <dbReference type="NCBI Taxonomy" id="1176259"/>
    <lineage>
        <taxon>Bacteria</taxon>
        <taxon>Pseudomonadati</taxon>
        <taxon>Pseudomonadota</taxon>
        <taxon>Gammaproteobacteria</taxon>
        <taxon>Pseudomonadales</taxon>
        <taxon>Pseudomonadaceae</taxon>
        <taxon>Pseudomonas</taxon>
    </lineage>
</organism>
<dbReference type="AlphaFoldDB" id="A0A482UJ87"/>
<accession>A0A482UJ87</accession>
<dbReference type="Proteomes" id="UP000282800">
    <property type="component" value="Unassembled WGS sequence"/>
</dbReference>
<name>A0A482UJ87_9PSED</name>
<comment type="caution">
    <text evidence="1">The sequence shown here is derived from an EMBL/GenBank/DDBJ whole genome shotgun (WGS) entry which is preliminary data.</text>
</comment>
<proteinExistence type="predicted"/>
<dbReference type="OrthoDB" id="6910208at2"/>
<dbReference type="RefSeq" id="WP_106155671.1">
    <property type="nucleotide sequence ID" value="NZ_DAMCBJ010000005.1"/>
</dbReference>